<dbReference type="STRING" id="315358.SERIO_v1c03560"/>
<evidence type="ECO:0008006" key="4">
    <source>
        <dbReference type="Google" id="ProtNLM"/>
    </source>
</evidence>
<organism evidence="2 3">
    <name type="scientific">Spiroplasma eriocheiris</name>
    <dbReference type="NCBI Taxonomy" id="315358"/>
    <lineage>
        <taxon>Bacteria</taxon>
        <taxon>Bacillati</taxon>
        <taxon>Mycoplasmatota</taxon>
        <taxon>Mollicutes</taxon>
        <taxon>Entomoplasmatales</taxon>
        <taxon>Spiroplasmataceae</taxon>
        <taxon>Spiroplasma</taxon>
    </lineage>
</organism>
<gene>
    <name evidence="2" type="ORF">SERIO_v1c03560</name>
</gene>
<keyword evidence="1" id="KW-1133">Transmembrane helix</keyword>
<feature type="transmembrane region" description="Helical" evidence="1">
    <location>
        <begin position="113"/>
        <end position="131"/>
    </location>
</feature>
<protein>
    <recommendedName>
        <fullName evidence="4">Transmembrane protein</fullName>
    </recommendedName>
</protein>
<accession>A0A0H3XH60</accession>
<feature type="transmembrane region" description="Helical" evidence="1">
    <location>
        <begin position="185"/>
        <end position="210"/>
    </location>
</feature>
<dbReference type="PATRIC" id="fig|743698.3.peg.357"/>
<name>A0A0H3XH60_9MOLU</name>
<dbReference type="KEGG" id="seri:SERIO_v1c03560"/>
<dbReference type="AlphaFoldDB" id="A0A0H3XH60"/>
<keyword evidence="1" id="KW-0812">Transmembrane</keyword>
<keyword evidence="1" id="KW-0472">Membrane</keyword>
<reference evidence="3" key="2">
    <citation type="submission" date="2015-06" db="EMBL/GenBank/DDBJ databases">
        <title>Complete genome sequence of Spiroplasma eriocheiris TDA-040725-5 (DSM 21848).</title>
        <authorList>
            <person name="Lo W.-S."/>
            <person name="Kuo C.-H."/>
        </authorList>
    </citation>
    <scope>NUCLEOTIDE SEQUENCE [LARGE SCALE GENOMIC DNA]</scope>
    <source>
        <strain evidence="3">TDA-040725-5</strain>
    </source>
</reference>
<feature type="transmembrane region" description="Helical" evidence="1">
    <location>
        <begin position="143"/>
        <end position="173"/>
    </location>
</feature>
<feature type="transmembrane region" description="Helical" evidence="1">
    <location>
        <begin position="70"/>
        <end position="93"/>
    </location>
</feature>
<reference evidence="2 3" key="1">
    <citation type="journal article" date="2015" name="Genome Biol. Evol.">
        <title>Found and Lost: The Fates of Horizontally Acquired Genes in Arthropod-Symbiotic Spiroplasma.</title>
        <authorList>
            <person name="Lo W.S."/>
            <person name="Gasparich G.E."/>
            <person name="Kuo C.H."/>
        </authorList>
    </citation>
    <scope>NUCLEOTIDE SEQUENCE [LARGE SCALE GENOMIC DNA]</scope>
    <source>
        <strain evidence="3">TDA-040725-5</strain>
    </source>
</reference>
<evidence type="ECO:0000256" key="1">
    <source>
        <dbReference type="SAM" id="Phobius"/>
    </source>
</evidence>
<dbReference type="EMBL" id="CP011856">
    <property type="protein sequence ID" value="AKM53938.1"/>
    <property type="molecule type" value="Genomic_DNA"/>
</dbReference>
<dbReference type="Proteomes" id="UP000035661">
    <property type="component" value="Chromosome"/>
</dbReference>
<proteinExistence type="predicted"/>
<dbReference type="RefSeq" id="WP_047791194.1">
    <property type="nucleotide sequence ID" value="NZ_CP011856.1"/>
</dbReference>
<evidence type="ECO:0000313" key="3">
    <source>
        <dbReference type="Proteomes" id="UP000035661"/>
    </source>
</evidence>
<sequence>MNKKPTYGSKFPDLELLDNAEQRAKYEEEIAELSEQEQKKFSYISPTQHNDFSQRRMYWSSTMEQVGRGFIIFAQILAITLAYFIGQKVILIAVGSFVNPNLEITKGIYVRDFLAYGFLIITVLFGLLYFIPMAICRTAGAVYGWAITYIMLAILYFLFLEIICAVLLVLSSIKVSSNDSGDINTWIPVFMIVVLVITSIWIVGACILLVKSDDVKRKISLEV</sequence>
<evidence type="ECO:0000313" key="2">
    <source>
        <dbReference type="EMBL" id="AKM53938.1"/>
    </source>
</evidence>
<keyword evidence="3" id="KW-1185">Reference proteome</keyword>